<dbReference type="PANTHER" id="PTHR43820">
    <property type="entry name" value="HIGH-AFFINITY BRANCHED-CHAIN AMINO ACID TRANSPORT ATP-BINDING PROTEIN LIVF"/>
    <property type="match status" value="1"/>
</dbReference>
<comment type="similarity">
    <text evidence="1">Belongs to the ABC transporter superfamily.</text>
</comment>
<evidence type="ECO:0000313" key="6">
    <source>
        <dbReference type="Proteomes" id="UP000015729"/>
    </source>
</evidence>
<dbReference type="PANTHER" id="PTHR43820:SF5">
    <property type="entry name" value="HIGH-AFFINITY BRANCHED-CHAIN AMINO ACID TRANSPORT ATP-BINDING PROTEIN"/>
    <property type="match status" value="1"/>
</dbReference>
<organism evidence="5 6">
    <name type="scientific">Pseudomonas syringae pv. actinidiae ICMP 18807</name>
    <dbReference type="NCBI Taxonomy" id="1194404"/>
    <lineage>
        <taxon>Bacteria</taxon>
        <taxon>Pseudomonadati</taxon>
        <taxon>Pseudomonadota</taxon>
        <taxon>Gammaproteobacteria</taxon>
        <taxon>Pseudomonadales</taxon>
        <taxon>Pseudomonadaceae</taxon>
        <taxon>Pseudomonas</taxon>
        <taxon>Pseudomonas syringae</taxon>
    </lineage>
</organism>
<feature type="domain" description="ABC transporter" evidence="4">
    <location>
        <begin position="17"/>
        <end position="47"/>
    </location>
</feature>
<reference evidence="5 6" key="1">
    <citation type="journal article" date="2013" name="PLoS Pathog.">
        <title>Genomic analysis of the Kiwifruit pathogen Pseudomonas syringae pv. actinidiae provides insight into the origins of an emergent plant disease.</title>
        <authorList>
            <person name="McCann H.C."/>
            <person name="Rikkerink E.H."/>
            <person name="Bertels F."/>
            <person name="Fiers M."/>
            <person name="Lu A."/>
            <person name="Rees-George J."/>
            <person name="Andersen M.T."/>
            <person name="Gleave A.P."/>
            <person name="Haubold B."/>
            <person name="Wohlers M.W."/>
            <person name="Guttman D.S."/>
            <person name="Wang P.W."/>
            <person name="Straub C."/>
            <person name="Vanneste J.L."/>
            <person name="Rainey P.B."/>
            <person name="Templeton M.D."/>
        </authorList>
    </citation>
    <scope>NUCLEOTIDE SEQUENCE [LARGE SCALE GENOMIC DNA]</scope>
    <source>
        <strain evidence="5 6">ICMP 18807</strain>
    </source>
</reference>
<dbReference type="EMBL" id="AOKG01002160">
    <property type="protein sequence ID" value="EPN38713.1"/>
    <property type="molecule type" value="Genomic_DNA"/>
</dbReference>
<comment type="caution">
    <text evidence="5">The sequence shown here is derived from an EMBL/GenBank/DDBJ whole genome shotgun (WGS) entry which is preliminary data.</text>
</comment>
<dbReference type="GO" id="GO:0016887">
    <property type="term" value="F:ATP hydrolysis activity"/>
    <property type="evidence" value="ECO:0007669"/>
    <property type="project" value="InterPro"/>
</dbReference>
<keyword evidence="2" id="KW-0813">Transport</keyword>
<dbReference type="GO" id="GO:0015807">
    <property type="term" value="P:L-amino acid transport"/>
    <property type="evidence" value="ECO:0007669"/>
    <property type="project" value="TreeGrafter"/>
</dbReference>
<dbReference type="InterPro" id="IPR003439">
    <property type="entry name" value="ABC_transporter-like_ATP-bd"/>
</dbReference>
<dbReference type="InterPro" id="IPR027417">
    <property type="entry name" value="P-loop_NTPase"/>
</dbReference>
<name>S6UA48_PSESF</name>
<dbReference type="GO" id="GO:0015658">
    <property type="term" value="F:branched-chain amino acid transmembrane transporter activity"/>
    <property type="evidence" value="ECO:0007669"/>
    <property type="project" value="TreeGrafter"/>
</dbReference>
<dbReference type="Pfam" id="PF00005">
    <property type="entry name" value="ABC_tran"/>
    <property type="match status" value="1"/>
</dbReference>
<evidence type="ECO:0000256" key="2">
    <source>
        <dbReference type="ARBA" id="ARBA00022448"/>
    </source>
</evidence>
<dbReference type="AlphaFoldDB" id="S6UA48"/>
<evidence type="ECO:0000256" key="1">
    <source>
        <dbReference type="ARBA" id="ARBA00005417"/>
    </source>
</evidence>
<gene>
    <name evidence="5" type="ORF">A244_31382</name>
</gene>
<proteinExistence type="inferred from homology"/>
<accession>S6UA48</accession>
<dbReference type="InterPro" id="IPR052156">
    <property type="entry name" value="BCAA_Transport_ATP-bd_LivF"/>
</dbReference>
<dbReference type="SUPFAM" id="SSF52540">
    <property type="entry name" value="P-loop containing nucleoside triphosphate hydrolases"/>
    <property type="match status" value="1"/>
</dbReference>
<feature type="non-terminal residue" evidence="5">
    <location>
        <position position="47"/>
    </location>
</feature>
<evidence type="ECO:0000259" key="4">
    <source>
        <dbReference type="Pfam" id="PF00005"/>
    </source>
</evidence>
<evidence type="ECO:0000313" key="5">
    <source>
        <dbReference type="EMBL" id="EPN38713.1"/>
    </source>
</evidence>
<dbReference type="Proteomes" id="UP000015729">
    <property type="component" value="Unassembled WGS sequence"/>
</dbReference>
<sequence length="47" mass="5107">MLNVSNLNVYYGDSHVLRDLSLDLAPGESLAIMGRNGMGKTTLLRSL</sequence>
<keyword evidence="5" id="KW-0067">ATP-binding</keyword>
<keyword evidence="3" id="KW-0029">Amino-acid transport</keyword>
<evidence type="ECO:0000256" key="3">
    <source>
        <dbReference type="ARBA" id="ARBA00022970"/>
    </source>
</evidence>
<dbReference type="Gene3D" id="3.40.50.300">
    <property type="entry name" value="P-loop containing nucleotide triphosphate hydrolases"/>
    <property type="match status" value="1"/>
</dbReference>
<dbReference type="GO" id="GO:0005524">
    <property type="term" value="F:ATP binding"/>
    <property type="evidence" value="ECO:0007669"/>
    <property type="project" value="UniProtKB-KW"/>
</dbReference>
<keyword evidence="5" id="KW-0547">Nucleotide-binding</keyword>
<protein>
    <submittedName>
        <fullName evidence="5">Branched-chain amino acid ABC transporter ATP-binding protein</fullName>
    </submittedName>
</protein>